<dbReference type="Pfam" id="PF03824">
    <property type="entry name" value="NicO"/>
    <property type="match status" value="1"/>
</dbReference>
<proteinExistence type="inferred from homology"/>
<dbReference type="InterPro" id="IPR011541">
    <property type="entry name" value="Ni/Co_transpt_high_affinity"/>
</dbReference>
<name>V4RIW1_9HYPH</name>
<evidence type="ECO:0000256" key="4">
    <source>
        <dbReference type="ARBA" id="ARBA00022448"/>
    </source>
</evidence>
<feature type="transmembrane region" description="Helical" evidence="13">
    <location>
        <begin position="326"/>
        <end position="346"/>
    </location>
</feature>
<keyword evidence="3" id="KW-0171">Cobalt transport</keyword>
<sequence>MEPLWTAVRFLFRHPVIGGTVCALALFLVLPAMAQAAGGPFGVGAPDGPGRALSGDVGGLFGWVAARQAEFYRDLTAALRDLTSDPRAGSVLVGLSFLYGVFHAAGPGHGKAVVTSYLLATGETLKRGIAISLAAAMLQAFSAIAIVLVFTIALGATAMTIGRVTDGIELASYTLITLLGAALLWRKAVQPALASAFAAPLPSHAHAHPHHHGHDNHHHHGDACGCGHAHAPDPSALTGAFDWRRAAAVTLGVGMRPCSGALIVLVFALSQGLFMAGITSTLVMGLGTGLTVSALAALTVFARGAAEKLTDAGTGRLPWLLKGLEVAAALMVFLFGALLLGGALAANGYL</sequence>
<gene>
    <name evidence="15" type="ORF">N177_1781</name>
</gene>
<comment type="similarity">
    <text evidence="13">Belongs to the NiCoT transporter (TC 2.A.52) family.</text>
</comment>
<evidence type="ECO:0000256" key="13">
    <source>
        <dbReference type="RuleBase" id="RU362101"/>
    </source>
</evidence>
<keyword evidence="16" id="KW-1185">Reference proteome</keyword>
<keyword evidence="8 13" id="KW-1133">Transmembrane helix</keyword>
<dbReference type="STRING" id="631454.N177_1781"/>
<dbReference type="GO" id="GO:0015099">
    <property type="term" value="F:nickel cation transmembrane transporter activity"/>
    <property type="evidence" value="ECO:0007669"/>
    <property type="project" value="UniProtKB-UniRule"/>
</dbReference>
<keyword evidence="4 13" id="KW-0813">Transport</keyword>
<keyword evidence="11 13" id="KW-0472">Membrane</keyword>
<comment type="subcellular location">
    <subcellularLocation>
        <location evidence="2 13">Cell membrane</location>
        <topology evidence="2 13">Multi-pass membrane protein</topology>
    </subcellularLocation>
</comment>
<dbReference type="PANTHER" id="PTHR40659:SF1">
    <property type="entry name" value="NICKEL_COBALT EFFLUX SYSTEM RCNA"/>
    <property type="match status" value="1"/>
</dbReference>
<comment type="caution">
    <text evidence="15">The sequence shown here is derived from an EMBL/GenBank/DDBJ whole genome shotgun (WGS) entry which is preliminary data.</text>
</comment>
<evidence type="ECO:0000256" key="8">
    <source>
        <dbReference type="ARBA" id="ARBA00022989"/>
    </source>
</evidence>
<reference evidence="15 16" key="1">
    <citation type="journal article" date="2014" name="Genome Announc.">
        <title>Draft Genome Sequence of Lutibaculum baratangense Strain AMV1T, Isolated from a Mud Volcano in Andamans, India.</title>
        <authorList>
            <person name="Singh A."/>
            <person name="Sreenivas A."/>
            <person name="Sathyanarayana Reddy G."/>
            <person name="Pinnaka A.K."/>
            <person name="Shivaji S."/>
        </authorList>
    </citation>
    <scope>NUCLEOTIDE SEQUENCE [LARGE SCALE GENOMIC DNA]</scope>
    <source>
        <strain evidence="15 16">AMV1</strain>
    </source>
</reference>
<keyword evidence="7 13" id="KW-0812">Transmembrane</keyword>
<evidence type="ECO:0000256" key="10">
    <source>
        <dbReference type="ARBA" id="ARBA00023112"/>
    </source>
</evidence>
<keyword evidence="14" id="KW-0732">Signal</keyword>
<feature type="signal peptide" evidence="14">
    <location>
        <begin position="1"/>
        <end position="34"/>
    </location>
</feature>
<dbReference type="GO" id="GO:0046583">
    <property type="term" value="F:monoatomic cation efflux transmembrane transporter activity"/>
    <property type="evidence" value="ECO:0007669"/>
    <property type="project" value="TreeGrafter"/>
</dbReference>
<dbReference type="RefSeq" id="WP_023431922.1">
    <property type="nucleotide sequence ID" value="NZ_AWXZ01000023.1"/>
</dbReference>
<protein>
    <recommendedName>
        <fullName evidence="13">Nickel/cobalt efflux system</fullName>
    </recommendedName>
</protein>
<feature type="chain" id="PRO_5004726796" description="Nickel/cobalt efflux system" evidence="14">
    <location>
        <begin position="35"/>
        <end position="350"/>
    </location>
</feature>
<feature type="transmembrane region" description="Helical" evidence="13">
    <location>
        <begin position="129"/>
        <end position="155"/>
    </location>
</feature>
<evidence type="ECO:0000256" key="6">
    <source>
        <dbReference type="ARBA" id="ARBA00022596"/>
    </source>
</evidence>
<evidence type="ECO:0000256" key="1">
    <source>
        <dbReference type="ARBA" id="ARBA00002510"/>
    </source>
</evidence>
<comment type="function">
    <text evidence="1">Efflux system for nickel and cobalt.</text>
</comment>
<evidence type="ECO:0000313" key="16">
    <source>
        <dbReference type="Proteomes" id="UP000017819"/>
    </source>
</evidence>
<dbReference type="EMBL" id="AWXZ01000023">
    <property type="protein sequence ID" value="ESR25264.1"/>
    <property type="molecule type" value="Genomic_DNA"/>
</dbReference>
<evidence type="ECO:0000256" key="12">
    <source>
        <dbReference type="ARBA" id="ARBA00023285"/>
    </source>
</evidence>
<organism evidence="15 16">
    <name type="scientific">Lutibaculum baratangense AMV1</name>
    <dbReference type="NCBI Taxonomy" id="631454"/>
    <lineage>
        <taxon>Bacteria</taxon>
        <taxon>Pseudomonadati</taxon>
        <taxon>Pseudomonadota</taxon>
        <taxon>Alphaproteobacteria</taxon>
        <taxon>Hyphomicrobiales</taxon>
        <taxon>Tepidamorphaceae</taxon>
        <taxon>Lutibaculum</taxon>
    </lineage>
</organism>
<evidence type="ECO:0000256" key="7">
    <source>
        <dbReference type="ARBA" id="ARBA00022692"/>
    </source>
</evidence>
<keyword evidence="10" id="KW-0921">Nickel transport</keyword>
<dbReference type="GO" id="GO:0006824">
    <property type="term" value="P:cobalt ion transport"/>
    <property type="evidence" value="ECO:0007669"/>
    <property type="project" value="UniProtKB-KW"/>
</dbReference>
<feature type="transmembrane region" description="Helical" evidence="13">
    <location>
        <begin position="167"/>
        <end position="185"/>
    </location>
</feature>
<dbReference type="AlphaFoldDB" id="V4RIW1"/>
<evidence type="ECO:0000256" key="9">
    <source>
        <dbReference type="ARBA" id="ARBA00023065"/>
    </source>
</evidence>
<evidence type="ECO:0000256" key="14">
    <source>
        <dbReference type="SAM" id="SignalP"/>
    </source>
</evidence>
<keyword evidence="9" id="KW-0406">Ion transport</keyword>
<evidence type="ECO:0000256" key="11">
    <source>
        <dbReference type="ARBA" id="ARBA00023136"/>
    </source>
</evidence>
<evidence type="ECO:0000256" key="5">
    <source>
        <dbReference type="ARBA" id="ARBA00022475"/>
    </source>
</evidence>
<dbReference type="eggNOG" id="COG2215">
    <property type="taxonomic scope" value="Bacteria"/>
</dbReference>
<evidence type="ECO:0000256" key="2">
    <source>
        <dbReference type="ARBA" id="ARBA00004651"/>
    </source>
</evidence>
<dbReference type="GO" id="GO:0032025">
    <property type="term" value="P:response to cobalt ion"/>
    <property type="evidence" value="ECO:0007669"/>
    <property type="project" value="TreeGrafter"/>
</dbReference>
<dbReference type="Proteomes" id="UP000017819">
    <property type="component" value="Unassembled WGS sequence"/>
</dbReference>
<evidence type="ECO:0000313" key="15">
    <source>
        <dbReference type="EMBL" id="ESR25264.1"/>
    </source>
</evidence>
<dbReference type="PATRIC" id="fig|631454.5.peg.1760"/>
<dbReference type="PANTHER" id="PTHR40659">
    <property type="entry name" value="NICKEL/COBALT EFFLUX SYSTEM RCNA"/>
    <property type="match status" value="1"/>
</dbReference>
<keyword evidence="5" id="KW-1003">Cell membrane</keyword>
<accession>V4RIW1</accession>
<dbReference type="GO" id="GO:0010045">
    <property type="term" value="P:response to nickel cation"/>
    <property type="evidence" value="ECO:0007669"/>
    <property type="project" value="TreeGrafter"/>
</dbReference>
<keyword evidence="12" id="KW-0170">Cobalt</keyword>
<dbReference type="InterPro" id="IPR051224">
    <property type="entry name" value="NiCoT_RcnA"/>
</dbReference>
<keyword evidence="6" id="KW-0533">Nickel</keyword>
<dbReference type="GO" id="GO:0005886">
    <property type="term" value="C:plasma membrane"/>
    <property type="evidence" value="ECO:0007669"/>
    <property type="project" value="UniProtKB-SubCell"/>
</dbReference>
<feature type="transmembrane region" description="Helical" evidence="13">
    <location>
        <begin position="246"/>
        <end position="269"/>
    </location>
</feature>
<evidence type="ECO:0000256" key="3">
    <source>
        <dbReference type="ARBA" id="ARBA00022426"/>
    </source>
</evidence>
<feature type="transmembrane region" description="Helical" evidence="13">
    <location>
        <begin position="281"/>
        <end position="306"/>
    </location>
</feature>